<organism evidence="2">
    <name type="scientific">Oceaniferula spumae</name>
    <dbReference type="NCBI Taxonomy" id="2979115"/>
    <lineage>
        <taxon>Bacteria</taxon>
        <taxon>Pseudomonadati</taxon>
        <taxon>Verrucomicrobiota</taxon>
        <taxon>Verrucomicrobiia</taxon>
        <taxon>Verrucomicrobiales</taxon>
        <taxon>Verrucomicrobiaceae</taxon>
        <taxon>Oceaniferula</taxon>
    </lineage>
</organism>
<evidence type="ECO:0000259" key="1">
    <source>
        <dbReference type="Pfam" id="PF07589"/>
    </source>
</evidence>
<dbReference type="Pfam" id="PF07589">
    <property type="entry name" value="PEP-CTERM"/>
    <property type="match status" value="1"/>
</dbReference>
<protein>
    <recommendedName>
        <fullName evidence="1">Ice-binding protein C-terminal domain-containing protein</fullName>
    </recommendedName>
</protein>
<dbReference type="AlphaFoldDB" id="A0AAT9FJY0"/>
<feature type="domain" description="Ice-binding protein C-terminal" evidence="1">
    <location>
        <begin position="257"/>
        <end position="280"/>
    </location>
</feature>
<name>A0AAT9FJY0_9BACT</name>
<dbReference type="EMBL" id="AP026866">
    <property type="protein sequence ID" value="BDS06310.1"/>
    <property type="molecule type" value="Genomic_DNA"/>
</dbReference>
<dbReference type="InterPro" id="IPR013424">
    <property type="entry name" value="Ice-binding_C"/>
</dbReference>
<sequence length="280" mass="28364">MVNVVTAISRILSGDKPLTIGIREEVIATSPELNQFINIMNNRNYKHMKPIPHILTAVALTLGSASAATIATTVNVTNDATGTLVIASSFGGSGSASNPGIPVNSSSAVNTQTYTVTLNNLDLSAEFAGATDIDIAFNLSLTASAGDGLIVNGGSPPTGAKGWVVDNASNGGGTDITRLESGETITFAISGFTVLGTSGGTGGLDGSNFSFDSWAATANFNVNPANSDWNSASGIASGTVSGTNGTRLNGIGFNIIAVPEPSSTVLLGLAGLTMILRRRR</sequence>
<proteinExistence type="predicted"/>
<reference evidence="2" key="1">
    <citation type="submission" date="2024-07" db="EMBL/GenBank/DDBJ databases">
        <title>Complete genome sequence of Verrucomicrobiaceae bacterium NT6N.</title>
        <authorList>
            <person name="Huang C."/>
            <person name="Takami H."/>
            <person name="Hamasaki K."/>
        </authorList>
    </citation>
    <scope>NUCLEOTIDE SEQUENCE</scope>
    <source>
        <strain evidence="2">NT6N</strain>
    </source>
</reference>
<dbReference type="NCBIfam" id="TIGR02595">
    <property type="entry name" value="PEP_CTERM"/>
    <property type="match status" value="1"/>
</dbReference>
<evidence type="ECO:0000313" key="2">
    <source>
        <dbReference type="EMBL" id="BDS06310.1"/>
    </source>
</evidence>
<dbReference type="KEGG" id="osu:NT6N_13500"/>
<accession>A0AAT9FJY0</accession>
<gene>
    <name evidence="2" type="ORF">NT6N_13500</name>
</gene>